<accession>N0BBS9</accession>
<name>N0BBS9_9HYPH</name>
<dbReference type="SUPFAM" id="SSF56214">
    <property type="entry name" value="4'-phosphopantetheinyl transferase"/>
    <property type="match status" value="2"/>
</dbReference>
<dbReference type="STRING" id="670307.HYPDE_29498"/>
<evidence type="ECO:0000313" key="2">
    <source>
        <dbReference type="Proteomes" id="UP000005952"/>
    </source>
</evidence>
<dbReference type="HOGENOM" id="CLU_1174130_0_0_5"/>
<dbReference type="GO" id="GO:0000287">
    <property type="term" value="F:magnesium ion binding"/>
    <property type="evidence" value="ECO:0007669"/>
    <property type="project" value="InterPro"/>
</dbReference>
<dbReference type="Proteomes" id="UP000005952">
    <property type="component" value="Chromosome"/>
</dbReference>
<sequence>MSRAATIGSVVTRSRLSDLEIVLVDLGASRALLESEEASTLRLSASDRLRVDRLSGDPARQSLWRAARVATRIVLERAIGPRVRGADFEIASGGRPSLSEGFPHFNVSHTADVALIAVCRSSLVGVDIESHRALSISPERRRRIVAAAARFTGDEANPDNDVDVLVAWVRLEAVAKARGAGIGVLLTEQGVIGSAGEKREKSAKSSPAVTDLDVGTSYVGAVAADALPEKIAVRRFPKHTDELAEFLSEFST</sequence>
<organism evidence="1 2">
    <name type="scientific">Hyphomicrobium denitrificans 1NES1</name>
    <dbReference type="NCBI Taxonomy" id="670307"/>
    <lineage>
        <taxon>Bacteria</taxon>
        <taxon>Pseudomonadati</taxon>
        <taxon>Pseudomonadota</taxon>
        <taxon>Alphaproteobacteria</taxon>
        <taxon>Hyphomicrobiales</taxon>
        <taxon>Hyphomicrobiaceae</taxon>
        <taxon>Hyphomicrobium</taxon>
    </lineage>
</organism>
<dbReference type="EMBL" id="CP005587">
    <property type="protein sequence ID" value="AGK57575.1"/>
    <property type="molecule type" value="Genomic_DNA"/>
</dbReference>
<dbReference type="GO" id="GO:0008897">
    <property type="term" value="F:holo-[acyl-carrier-protein] synthase activity"/>
    <property type="evidence" value="ECO:0007669"/>
    <property type="project" value="InterPro"/>
</dbReference>
<keyword evidence="2" id="KW-1185">Reference proteome</keyword>
<dbReference type="AlphaFoldDB" id="N0BBS9"/>
<evidence type="ECO:0000313" key="1">
    <source>
        <dbReference type="EMBL" id="AGK57575.1"/>
    </source>
</evidence>
<dbReference type="InterPro" id="IPR037143">
    <property type="entry name" value="4-PPantetheinyl_Trfase_dom_sf"/>
</dbReference>
<gene>
    <name evidence="1" type="ORF">HYPDE_29498</name>
</gene>
<keyword evidence="1" id="KW-0808">Transferase</keyword>
<dbReference type="Gene3D" id="3.90.470.20">
    <property type="entry name" value="4'-phosphopantetheinyl transferase domain"/>
    <property type="match status" value="1"/>
</dbReference>
<proteinExistence type="predicted"/>
<dbReference type="KEGG" id="hdt:HYPDE_29498"/>
<reference evidence="1 2" key="1">
    <citation type="journal article" date="2013" name="Genome Announc.">
        <title>Genome sequences for three denitrifying bacterial strains isolated from a uranium- and nitrate-contaminated subsurface environment.</title>
        <authorList>
            <person name="Venkatramanan R."/>
            <person name="Prakash O."/>
            <person name="Woyke T."/>
            <person name="Chain P."/>
            <person name="Goodwin L.A."/>
            <person name="Watson D."/>
            <person name="Brooks S."/>
            <person name="Kostka J.E."/>
            <person name="Green S.J."/>
        </authorList>
    </citation>
    <scope>NUCLEOTIDE SEQUENCE [LARGE SCALE GENOMIC DNA]</scope>
    <source>
        <strain evidence="1 2">1NES1</strain>
    </source>
</reference>
<dbReference type="eggNOG" id="COG2091">
    <property type="taxonomic scope" value="Bacteria"/>
</dbReference>
<protein>
    <submittedName>
        <fullName evidence="1">Phosphopantetheinyl transferase-like protein</fullName>
    </submittedName>
</protein>